<dbReference type="RefSeq" id="WP_141845387.1">
    <property type="nucleotide sequence ID" value="NZ_VFPM01000003.1"/>
</dbReference>
<dbReference type="Gene3D" id="1.10.10.10">
    <property type="entry name" value="Winged helix-like DNA-binding domain superfamily/Winged helix DNA-binding domain"/>
    <property type="match status" value="1"/>
</dbReference>
<accession>A0A543HI30</accession>
<dbReference type="AlphaFoldDB" id="A0A543HI30"/>
<organism evidence="5 6">
    <name type="scientific">Humibacillus xanthopallidus</name>
    <dbReference type="NCBI Taxonomy" id="412689"/>
    <lineage>
        <taxon>Bacteria</taxon>
        <taxon>Bacillati</taxon>
        <taxon>Actinomycetota</taxon>
        <taxon>Actinomycetes</taxon>
        <taxon>Micrococcales</taxon>
        <taxon>Intrasporangiaceae</taxon>
        <taxon>Humibacillus</taxon>
    </lineage>
</organism>
<dbReference type="CDD" id="cd06170">
    <property type="entry name" value="LuxR_C_like"/>
    <property type="match status" value="1"/>
</dbReference>
<keyword evidence="1" id="KW-0805">Transcription regulation</keyword>
<dbReference type="InterPro" id="IPR016032">
    <property type="entry name" value="Sig_transdc_resp-reg_C-effctor"/>
</dbReference>
<keyword evidence="6" id="KW-1185">Reference proteome</keyword>
<dbReference type="GO" id="GO:0006355">
    <property type="term" value="P:regulation of DNA-templated transcription"/>
    <property type="evidence" value="ECO:0007669"/>
    <property type="project" value="InterPro"/>
</dbReference>
<gene>
    <name evidence="5" type="ORF">FBY41_3349</name>
</gene>
<keyword evidence="2" id="KW-0238">DNA-binding</keyword>
<evidence type="ECO:0000259" key="4">
    <source>
        <dbReference type="PROSITE" id="PS50043"/>
    </source>
</evidence>
<dbReference type="OrthoDB" id="27092at2"/>
<sequence>MPLSDPVVRALRHADQMIREAERGDAFGVYDACRAAVAAISRLDDFYIALVQERDRQISYPYMFSNGRFLETGTVTYGPRGVVAWVVASRKPYRYRDDDGALLNHGVRFGDGELSADAVVVPMVDEHGVIGLMGALSDSPDSFSDEVVTAMAWLAGHVVDRVLAASPSRRLDLGLVYPELLDTGRAGTLMAVNHVASALTEMASEIEGLRSVLERSGVDGSTSERLTALGRRCFEVQAALVTRLGAHATPEVATAPPPNPLDGLSPRERAVVELVVSPTGDPGNAGIAKALGIGTPTVKSHMASALAKLGLRNRSELRWLVKGSGPIE</sequence>
<dbReference type="SUPFAM" id="SSF46894">
    <property type="entry name" value="C-terminal effector domain of the bipartite response regulators"/>
    <property type="match status" value="1"/>
</dbReference>
<dbReference type="InterPro" id="IPR029016">
    <property type="entry name" value="GAF-like_dom_sf"/>
</dbReference>
<dbReference type="InterPro" id="IPR000792">
    <property type="entry name" value="Tscrpt_reg_LuxR_C"/>
</dbReference>
<dbReference type="Proteomes" id="UP000316747">
    <property type="component" value="Unassembled WGS sequence"/>
</dbReference>
<comment type="caution">
    <text evidence="5">The sequence shown here is derived from an EMBL/GenBank/DDBJ whole genome shotgun (WGS) entry which is preliminary data.</text>
</comment>
<dbReference type="PANTHER" id="PTHR44688:SF16">
    <property type="entry name" value="DNA-BINDING TRANSCRIPTIONAL ACTIVATOR DEVR_DOSR"/>
    <property type="match status" value="1"/>
</dbReference>
<evidence type="ECO:0000313" key="6">
    <source>
        <dbReference type="Proteomes" id="UP000316747"/>
    </source>
</evidence>
<dbReference type="Gene3D" id="3.30.450.40">
    <property type="match status" value="1"/>
</dbReference>
<dbReference type="PANTHER" id="PTHR44688">
    <property type="entry name" value="DNA-BINDING TRANSCRIPTIONAL ACTIVATOR DEVR_DOSR"/>
    <property type="match status" value="1"/>
</dbReference>
<reference evidence="5 6" key="1">
    <citation type="submission" date="2019-06" db="EMBL/GenBank/DDBJ databases">
        <title>Genome sequencing of plant associated microbes to promote plant fitness in Sorghum bicolor and Oryza sativa.</title>
        <authorList>
            <person name="Coleman-Derr D."/>
        </authorList>
    </citation>
    <scope>NUCLEOTIDE SEQUENCE [LARGE SCALE GENOMIC DNA]</scope>
    <source>
        <strain evidence="5 6">KV-663</strain>
    </source>
</reference>
<dbReference type="Pfam" id="PF00196">
    <property type="entry name" value="GerE"/>
    <property type="match status" value="1"/>
</dbReference>
<evidence type="ECO:0000256" key="3">
    <source>
        <dbReference type="ARBA" id="ARBA00023163"/>
    </source>
</evidence>
<evidence type="ECO:0000256" key="2">
    <source>
        <dbReference type="ARBA" id="ARBA00023125"/>
    </source>
</evidence>
<dbReference type="PROSITE" id="PS50043">
    <property type="entry name" value="HTH_LUXR_2"/>
    <property type="match status" value="1"/>
</dbReference>
<protein>
    <submittedName>
        <fullName evidence="5">Regulatory LuxR family protein</fullName>
    </submittedName>
</protein>
<feature type="domain" description="HTH luxR-type" evidence="4">
    <location>
        <begin position="257"/>
        <end position="325"/>
    </location>
</feature>
<dbReference type="SMART" id="SM00421">
    <property type="entry name" value="HTH_LUXR"/>
    <property type="match status" value="1"/>
</dbReference>
<keyword evidence="3" id="KW-0804">Transcription</keyword>
<name>A0A543HI30_9MICO</name>
<evidence type="ECO:0000313" key="5">
    <source>
        <dbReference type="EMBL" id="TQM57993.1"/>
    </source>
</evidence>
<dbReference type="SUPFAM" id="SSF55781">
    <property type="entry name" value="GAF domain-like"/>
    <property type="match status" value="1"/>
</dbReference>
<dbReference type="GO" id="GO:0003677">
    <property type="term" value="F:DNA binding"/>
    <property type="evidence" value="ECO:0007669"/>
    <property type="project" value="UniProtKB-KW"/>
</dbReference>
<dbReference type="InterPro" id="IPR036388">
    <property type="entry name" value="WH-like_DNA-bd_sf"/>
</dbReference>
<dbReference type="EMBL" id="VFPM01000003">
    <property type="protein sequence ID" value="TQM57993.1"/>
    <property type="molecule type" value="Genomic_DNA"/>
</dbReference>
<proteinExistence type="predicted"/>
<evidence type="ECO:0000256" key="1">
    <source>
        <dbReference type="ARBA" id="ARBA00023015"/>
    </source>
</evidence>